<evidence type="ECO:0000259" key="6">
    <source>
        <dbReference type="Pfam" id="PF00155"/>
    </source>
</evidence>
<dbReference type="InterPro" id="IPR015422">
    <property type="entry name" value="PyrdxlP-dep_Trfase_small"/>
</dbReference>
<dbReference type="InterPro" id="IPR015424">
    <property type="entry name" value="PyrdxlP-dep_Trfase"/>
</dbReference>
<sequence length="428" mass="46169">MDSCDGEVAWRFGAAKPELAAADGEIRMRALVSRIYGCVDASDPRPVVPLASGDPTPFACFRTAPAAEEAVTAAVASGKHNGYPSATGVTEACSAVATYLSRYLPYELSTGDVVLTAGCNHGIEIMMAVLATPGANVLLPRPGYPLYEARAALSGLKFLHYDLLPEKGWEVDIQGVKALANENTVAMVIVNPNNPSGAVYSSHHLAKIAETARELGIMVISDEVYEHFVFGNKPFVPMGVFGEIAPVVTLGGISKRWMVPGWKLGWIAMTDPKGILRKKKIFASIIVYRGISVDPAAIVQGAIPQIIANTDETFFTNAMNVMRETAEICYQKLKGIKGVTCPHKPEGSMFVMVKLDMSCFCGIDDDIEFCCKLAKEESVVISPGSGLEMKNWLRISIAVDPPLLEDGLERVKSFCLRHVKPIIMNQAS</sequence>
<organism evidence="7 8">
    <name type="scientific">Panicum virgatum</name>
    <name type="common">Blackwell switchgrass</name>
    <dbReference type="NCBI Taxonomy" id="38727"/>
    <lineage>
        <taxon>Eukaryota</taxon>
        <taxon>Viridiplantae</taxon>
        <taxon>Streptophyta</taxon>
        <taxon>Embryophyta</taxon>
        <taxon>Tracheophyta</taxon>
        <taxon>Spermatophyta</taxon>
        <taxon>Magnoliopsida</taxon>
        <taxon>Liliopsida</taxon>
        <taxon>Poales</taxon>
        <taxon>Poaceae</taxon>
        <taxon>PACMAD clade</taxon>
        <taxon>Panicoideae</taxon>
        <taxon>Panicodae</taxon>
        <taxon>Paniceae</taxon>
        <taxon>Panicinae</taxon>
        <taxon>Panicum</taxon>
        <taxon>Panicum sect. Hiantes</taxon>
    </lineage>
</organism>
<reference evidence="7 8" key="1">
    <citation type="submission" date="2020-05" db="EMBL/GenBank/DDBJ databases">
        <title>WGS assembly of Panicum virgatum.</title>
        <authorList>
            <person name="Lovell J.T."/>
            <person name="Jenkins J."/>
            <person name="Shu S."/>
            <person name="Juenger T.E."/>
            <person name="Schmutz J."/>
        </authorList>
    </citation>
    <scope>NUCLEOTIDE SEQUENCE [LARGE SCALE GENOMIC DNA]</scope>
    <source>
        <strain evidence="8">cv. AP13</strain>
    </source>
</reference>
<dbReference type="FunFam" id="3.40.640.10:FF:000048">
    <property type="entry name" value="tyrosine aminotransferase"/>
    <property type="match status" value="1"/>
</dbReference>
<name>A0A8T0UI15_PANVG</name>
<dbReference type="Gene3D" id="3.90.1150.10">
    <property type="entry name" value="Aspartate Aminotransferase, domain 1"/>
    <property type="match status" value="1"/>
</dbReference>
<dbReference type="InterPro" id="IPR005958">
    <property type="entry name" value="TyrNic_aminoTrfase"/>
</dbReference>
<evidence type="ECO:0000313" key="7">
    <source>
        <dbReference type="EMBL" id="KAG2620424.1"/>
    </source>
</evidence>
<gene>
    <name evidence="7" type="ORF">PVAP13_3NG090300</name>
</gene>
<dbReference type="Gene3D" id="3.40.640.10">
    <property type="entry name" value="Type I PLP-dependent aspartate aminotransferase-like (Major domain)"/>
    <property type="match status" value="1"/>
</dbReference>
<dbReference type="PANTHER" id="PTHR45744">
    <property type="entry name" value="TYROSINE AMINOTRANSFERASE"/>
    <property type="match status" value="1"/>
</dbReference>
<proteinExistence type="inferred from homology"/>
<evidence type="ECO:0000256" key="2">
    <source>
        <dbReference type="ARBA" id="ARBA00007441"/>
    </source>
</evidence>
<dbReference type="SUPFAM" id="SSF53383">
    <property type="entry name" value="PLP-dependent transferases"/>
    <property type="match status" value="1"/>
</dbReference>
<keyword evidence="3 4" id="KW-0663">Pyridoxal phosphate</keyword>
<dbReference type="GO" id="GO:0030170">
    <property type="term" value="F:pyridoxal phosphate binding"/>
    <property type="evidence" value="ECO:0007669"/>
    <property type="project" value="InterPro"/>
</dbReference>
<keyword evidence="8" id="KW-1185">Reference proteome</keyword>
<evidence type="ECO:0000313" key="8">
    <source>
        <dbReference type="Proteomes" id="UP000823388"/>
    </source>
</evidence>
<evidence type="ECO:0000256" key="4">
    <source>
        <dbReference type="PIRNR" id="PIRNR000517"/>
    </source>
</evidence>
<comment type="similarity">
    <text evidence="2 4">Belongs to the class-I pyridoxal-phosphate-dependent aminotransferase family.</text>
</comment>
<comment type="caution">
    <text evidence="7">The sequence shown here is derived from an EMBL/GenBank/DDBJ whole genome shotgun (WGS) entry which is preliminary data.</text>
</comment>
<evidence type="ECO:0000256" key="5">
    <source>
        <dbReference type="PIRSR" id="PIRSR000517-1"/>
    </source>
</evidence>
<evidence type="ECO:0000256" key="1">
    <source>
        <dbReference type="ARBA" id="ARBA00001933"/>
    </source>
</evidence>
<dbReference type="GO" id="GO:0006572">
    <property type="term" value="P:L-tyrosine catabolic process"/>
    <property type="evidence" value="ECO:0007669"/>
    <property type="project" value="TreeGrafter"/>
</dbReference>
<dbReference type="InterPro" id="IPR015421">
    <property type="entry name" value="PyrdxlP-dep_Trfase_major"/>
</dbReference>
<dbReference type="OrthoDB" id="7042322at2759"/>
<dbReference type="CDD" id="cd00609">
    <property type="entry name" value="AAT_like"/>
    <property type="match status" value="1"/>
</dbReference>
<dbReference type="PIRSF" id="PIRSF000517">
    <property type="entry name" value="Tyr_transaminase"/>
    <property type="match status" value="1"/>
</dbReference>
<protein>
    <recommendedName>
        <fullName evidence="6">Aminotransferase class I/classII large domain-containing protein</fullName>
    </recommendedName>
</protein>
<evidence type="ECO:0000256" key="3">
    <source>
        <dbReference type="ARBA" id="ARBA00022898"/>
    </source>
</evidence>
<dbReference type="Proteomes" id="UP000823388">
    <property type="component" value="Chromosome 3N"/>
</dbReference>
<dbReference type="InterPro" id="IPR004839">
    <property type="entry name" value="Aminotransferase_I/II_large"/>
</dbReference>
<dbReference type="EMBL" id="CM029042">
    <property type="protein sequence ID" value="KAG2620424.1"/>
    <property type="molecule type" value="Genomic_DNA"/>
</dbReference>
<dbReference type="PANTHER" id="PTHR45744:SF13">
    <property type="entry name" value="OS02G0302200 PROTEIN"/>
    <property type="match status" value="1"/>
</dbReference>
<dbReference type="Pfam" id="PF00155">
    <property type="entry name" value="Aminotran_1_2"/>
    <property type="match status" value="1"/>
</dbReference>
<dbReference type="GO" id="GO:0004838">
    <property type="term" value="F:L-tyrosine-2-oxoglutarate transaminase activity"/>
    <property type="evidence" value="ECO:0007669"/>
    <property type="project" value="TreeGrafter"/>
</dbReference>
<dbReference type="NCBIfam" id="TIGR01265">
    <property type="entry name" value="tyr_nico_aTase"/>
    <property type="match status" value="1"/>
</dbReference>
<feature type="modified residue" description="N6-(pyridoxal phosphate)lysine" evidence="5">
    <location>
        <position position="255"/>
    </location>
</feature>
<comment type="cofactor">
    <cofactor evidence="1 4 5">
        <name>pyridoxal 5'-phosphate</name>
        <dbReference type="ChEBI" id="CHEBI:597326"/>
    </cofactor>
</comment>
<feature type="domain" description="Aminotransferase class I/classII large" evidence="6">
    <location>
        <begin position="46"/>
        <end position="410"/>
    </location>
</feature>
<dbReference type="AlphaFoldDB" id="A0A8T0UI15"/>
<accession>A0A8T0UI15</accession>